<dbReference type="GO" id="GO:0005737">
    <property type="term" value="C:cytoplasm"/>
    <property type="evidence" value="ECO:0007669"/>
    <property type="project" value="InterPro"/>
</dbReference>
<evidence type="ECO:0000256" key="2">
    <source>
        <dbReference type="ARBA" id="ARBA00023016"/>
    </source>
</evidence>
<evidence type="ECO:0000256" key="1">
    <source>
        <dbReference type="ARBA" id="ARBA00022490"/>
    </source>
</evidence>
<dbReference type="InterPro" id="IPR019732">
    <property type="entry name" value="SigmaS_Anti-adapt_IraP"/>
</dbReference>
<dbReference type="Proteomes" id="UP000247005">
    <property type="component" value="Unassembled WGS sequence"/>
</dbReference>
<dbReference type="OrthoDB" id="6540326at2"/>
<evidence type="ECO:0000313" key="4">
    <source>
        <dbReference type="EMBL" id="POP47226.1"/>
    </source>
</evidence>
<dbReference type="EMBL" id="PQGE01000002">
    <property type="protein sequence ID" value="POP47226.1"/>
    <property type="molecule type" value="Genomic_DNA"/>
</dbReference>
<dbReference type="RefSeq" id="WP_103674617.1">
    <property type="nucleotide sequence ID" value="NZ_PQGD01000003.1"/>
</dbReference>
<keyword evidence="2" id="KW-0346">Stress response</keyword>
<keyword evidence="6" id="KW-1185">Reference proteome</keyword>
<sequence length="112" mass="12072">MTNIILGMIAKISRMDAETKQLTARIEAQSLLLGAFLLATGKEGGALEMVEAVKKAINAAVELAESPLKSDAEILLNEFNEILSMAQLLTRVEAELDIDAIKAVTSNDENKE</sequence>
<dbReference type="Proteomes" id="UP000237073">
    <property type="component" value="Unassembled WGS sequence"/>
</dbReference>
<accession>A0A2P5GU34</accession>
<dbReference type="NCBIfam" id="NF007598">
    <property type="entry name" value="PRK10244.1"/>
    <property type="match status" value="1"/>
</dbReference>
<keyword evidence="1" id="KW-0963">Cytoplasm</keyword>
<proteinExistence type="predicted"/>
<protein>
    <submittedName>
        <fullName evidence="5">Anti-adapter protein IraP</fullName>
    </submittedName>
</protein>
<reference evidence="6 7" key="1">
    <citation type="submission" date="2018-01" db="EMBL/GenBank/DDBJ databases">
        <title>Superficieibacter electus gen. nov., sp. nov., an extended-spectrum beta-lactamase possessing member of the Enterobacteriaceae family, isolated from intensive care unit surfaces.</title>
        <authorList>
            <person name="Potter R.F."/>
            <person name="D'Souza A.W."/>
        </authorList>
    </citation>
    <scope>NUCLEOTIDE SEQUENCE [LARGE SCALE GENOMIC DNA]</scope>
    <source>
        <strain evidence="5 7">BP-1</strain>
        <strain evidence="4 6">BP-2</strain>
    </source>
</reference>
<comment type="caution">
    <text evidence="5">The sequence shown here is derived from an EMBL/GenBank/DDBJ whole genome shotgun (WGS) entry which is preliminary data.</text>
</comment>
<evidence type="ECO:0000313" key="6">
    <source>
        <dbReference type="Proteomes" id="UP000237073"/>
    </source>
</evidence>
<dbReference type="AlphaFoldDB" id="A0A2P5GU34"/>
<keyword evidence="3" id="KW-0175">Coiled coil</keyword>
<gene>
    <name evidence="5" type="ORF">CHU32_04615</name>
    <name evidence="4" type="ORF">CHU33_03065</name>
</gene>
<evidence type="ECO:0000313" key="7">
    <source>
        <dbReference type="Proteomes" id="UP000247005"/>
    </source>
</evidence>
<evidence type="ECO:0000313" key="5">
    <source>
        <dbReference type="EMBL" id="POP50072.1"/>
    </source>
</evidence>
<evidence type="ECO:0000256" key="3">
    <source>
        <dbReference type="ARBA" id="ARBA00023054"/>
    </source>
</evidence>
<name>A0A2P5GU34_9ENTR</name>
<organism evidence="5 7">
    <name type="scientific">Superficieibacter electus</name>
    <dbReference type="NCBI Taxonomy" id="2022662"/>
    <lineage>
        <taxon>Bacteria</taxon>
        <taxon>Pseudomonadati</taxon>
        <taxon>Pseudomonadota</taxon>
        <taxon>Gammaproteobacteria</taxon>
        <taxon>Enterobacterales</taxon>
        <taxon>Enterobacteriaceae</taxon>
        <taxon>Superficieibacter</taxon>
    </lineage>
</organism>
<dbReference type="EMBL" id="PQGD01000003">
    <property type="protein sequence ID" value="POP50072.1"/>
    <property type="molecule type" value="Genomic_DNA"/>
</dbReference>
<dbReference type="Pfam" id="PF10796">
    <property type="entry name" value="Anti-adapt_IraP"/>
    <property type="match status" value="1"/>
</dbReference>